<evidence type="ECO:0000256" key="5">
    <source>
        <dbReference type="ARBA" id="ARBA00022553"/>
    </source>
</evidence>
<feature type="transmembrane region" description="Helical" evidence="14">
    <location>
        <begin position="172"/>
        <end position="195"/>
    </location>
</feature>
<comment type="caution">
    <text evidence="17">The sequence shown here is derived from an EMBL/GenBank/DDBJ whole genome shotgun (WGS) entry which is preliminary data.</text>
</comment>
<evidence type="ECO:0000313" key="17">
    <source>
        <dbReference type="EMBL" id="MBD2867177.1"/>
    </source>
</evidence>
<dbReference type="InterPro" id="IPR004358">
    <property type="entry name" value="Sig_transdc_His_kin-like_C"/>
</dbReference>
<evidence type="ECO:0000256" key="8">
    <source>
        <dbReference type="ARBA" id="ARBA00022741"/>
    </source>
</evidence>
<evidence type="ECO:0000256" key="3">
    <source>
        <dbReference type="ARBA" id="ARBA00012438"/>
    </source>
</evidence>
<proteinExistence type="predicted"/>
<keyword evidence="10" id="KW-0067">ATP-binding</keyword>
<dbReference type="SUPFAM" id="SSF47384">
    <property type="entry name" value="Homodimeric domain of signal transducing histidine kinase"/>
    <property type="match status" value="1"/>
</dbReference>
<dbReference type="PANTHER" id="PTHR45528:SF1">
    <property type="entry name" value="SENSOR HISTIDINE KINASE CPXA"/>
    <property type="match status" value="1"/>
</dbReference>
<comment type="subcellular location">
    <subcellularLocation>
        <location evidence="2">Cell membrane</location>
        <topology evidence="2">Multi-pass membrane protein</topology>
    </subcellularLocation>
</comment>
<feature type="transmembrane region" description="Helical" evidence="14">
    <location>
        <begin position="7"/>
        <end position="34"/>
    </location>
</feature>
<evidence type="ECO:0000256" key="10">
    <source>
        <dbReference type="ARBA" id="ARBA00022840"/>
    </source>
</evidence>
<dbReference type="InterPro" id="IPR036890">
    <property type="entry name" value="HATPase_C_sf"/>
</dbReference>
<sequence>MTIRKRLILSYIAMVLIPVILFMAVTLAVIGLFFGDWNGDLKPDNHFGHDNMRMIGETMGNREQLFSNVKYLANYEPDLLADESYLLETDEAFNGLEAGLVVARDDGILYASPLVEGPGLYEQLANYKPGWNAKINDRFTVEKHDFAFGDQSAGTIYLLSDMTPLIDRMQQLFPILFLSLLLIIGLTNGLLTYLVSKSIIKPLRLLKTAAEQIKEGNLDQALALGRKDEFGKVGEAFEEMRERLRESIRLQLQYEENRKELISNISHDLKTPITGIKACIEGLRDGIADTEKKRDKYMEMIDKKTGDMDRLIDELFLFSKLDLKRLPFHFERIDIAAYMEDCARELGIDPHMKDAAFRFIYDGPRPLYVMADLEKLQRVMMNIVNNSVKYMPGEDKRVELSLLRGAEEATVSIRDYGPGIEKEALPHIFDRFYRADQSRNSATGGSGLGLAIVKQIVEAHGGRTWADSAPGLGTTISFTLPMAEKAGGESE</sequence>
<evidence type="ECO:0000313" key="18">
    <source>
        <dbReference type="Proteomes" id="UP000632125"/>
    </source>
</evidence>
<dbReference type="CDD" id="cd06225">
    <property type="entry name" value="HAMP"/>
    <property type="match status" value="1"/>
</dbReference>
<evidence type="ECO:0000256" key="6">
    <source>
        <dbReference type="ARBA" id="ARBA00022679"/>
    </source>
</evidence>
<dbReference type="InterPro" id="IPR036097">
    <property type="entry name" value="HisK_dim/P_sf"/>
</dbReference>
<keyword evidence="8" id="KW-0547">Nucleotide-binding</keyword>
<dbReference type="InterPro" id="IPR003661">
    <property type="entry name" value="HisK_dim/P_dom"/>
</dbReference>
<evidence type="ECO:0000256" key="14">
    <source>
        <dbReference type="SAM" id="Phobius"/>
    </source>
</evidence>
<accession>A0A927CHL1</accession>
<keyword evidence="9 17" id="KW-0418">Kinase</keyword>
<dbReference type="Pfam" id="PF00672">
    <property type="entry name" value="HAMP"/>
    <property type="match status" value="1"/>
</dbReference>
<keyword evidence="13 14" id="KW-0472">Membrane</keyword>
<evidence type="ECO:0000256" key="13">
    <source>
        <dbReference type="ARBA" id="ARBA00023136"/>
    </source>
</evidence>
<dbReference type="GO" id="GO:0000155">
    <property type="term" value="F:phosphorelay sensor kinase activity"/>
    <property type="evidence" value="ECO:0007669"/>
    <property type="project" value="InterPro"/>
</dbReference>
<dbReference type="InterPro" id="IPR003660">
    <property type="entry name" value="HAMP_dom"/>
</dbReference>
<evidence type="ECO:0000256" key="12">
    <source>
        <dbReference type="ARBA" id="ARBA00023012"/>
    </source>
</evidence>
<dbReference type="Gene3D" id="6.10.340.10">
    <property type="match status" value="1"/>
</dbReference>
<evidence type="ECO:0000256" key="1">
    <source>
        <dbReference type="ARBA" id="ARBA00000085"/>
    </source>
</evidence>
<dbReference type="GO" id="GO:0005524">
    <property type="term" value="F:ATP binding"/>
    <property type="evidence" value="ECO:0007669"/>
    <property type="project" value="UniProtKB-KW"/>
</dbReference>
<evidence type="ECO:0000256" key="2">
    <source>
        <dbReference type="ARBA" id="ARBA00004651"/>
    </source>
</evidence>
<dbReference type="InterPro" id="IPR050398">
    <property type="entry name" value="HssS/ArlS-like"/>
</dbReference>
<dbReference type="PANTHER" id="PTHR45528">
    <property type="entry name" value="SENSOR HISTIDINE KINASE CPXA"/>
    <property type="match status" value="1"/>
</dbReference>
<dbReference type="SMART" id="SM00388">
    <property type="entry name" value="HisKA"/>
    <property type="match status" value="1"/>
</dbReference>
<dbReference type="EMBL" id="JACXIY010000001">
    <property type="protein sequence ID" value="MBD2867177.1"/>
    <property type="molecule type" value="Genomic_DNA"/>
</dbReference>
<keyword evidence="7 14" id="KW-0812">Transmembrane</keyword>
<dbReference type="CDD" id="cd00082">
    <property type="entry name" value="HisKA"/>
    <property type="match status" value="1"/>
</dbReference>
<organism evidence="17 18">
    <name type="scientific">Paenibacillus arenilitoris</name>
    <dbReference type="NCBI Taxonomy" id="2772299"/>
    <lineage>
        <taxon>Bacteria</taxon>
        <taxon>Bacillati</taxon>
        <taxon>Bacillota</taxon>
        <taxon>Bacilli</taxon>
        <taxon>Bacillales</taxon>
        <taxon>Paenibacillaceae</taxon>
        <taxon>Paenibacillus</taxon>
    </lineage>
</organism>
<feature type="domain" description="HAMP" evidence="16">
    <location>
        <begin position="197"/>
        <end position="249"/>
    </location>
</feature>
<evidence type="ECO:0000259" key="15">
    <source>
        <dbReference type="PROSITE" id="PS50109"/>
    </source>
</evidence>
<dbReference type="Pfam" id="PF00512">
    <property type="entry name" value="HisKA"/>
    <property type="match status" value="1"/>
</dbReference>
<comment type="catalytic activity">
    <reaction evidence="1">
        <text>ATP + protein L-histidine = ADP + protein N-phospho-L-histidine.</text>
        <dbReference type="EC" id="2.7.13.3"/>
    </reaction>
</comment>
<keyword evidence="6" id="KW-0808">Transferase</keyword>
<dbReference type="Gene3D" id="1.10.287.130">
    <property type="match status" value="1"/>
</dbReference>
<gene>
    <name evidence="17" type="ORF">IDH41_01210</name>
</gene>
<evidence type="ECO:0000256" key="7">
    <source>
        <dbReference type="ARBA" id="ARBA00022692"/>
    </source>
</evidence>
<feature type="domain" description="Histidine kinase" evidence="15">
    <location>
        <begin position="264"/>
        <end position="484"/>
    </location>
</feature>
<dbReference type="InterPro" id="IPR005467">
    <property type="entry name" value="His_kinase_dom"/>
</dbReference>
<protein>
    <recommendedName>
        <fullName evidence="3">histidine kinase</fullName>
        <ecNumber evidence="3">2.7.13.3</ecNumber>
    </recommendedName>
</protein>
<dbReference type="PROSITE" id="PS50109">
    <property type="entry name" value="HIS_KIN"/>
    <property type="match status" value="1"/>
</dbReference>
<evidence type="ECO:0000259" key="16">
    <source>
        <dbReference type="PROSITE" id="PS50885"/>
    </source>
</evidence>
<dbReference type="SMART" id="SM00304">
    <property type="entry name" value="HAMP"/>
    <property type="match status" value="1"/>
</dbReference>
<keyword evidence="18" id="KW-1185">Reference proteome</keyword>
<keyword evidence="5" id="KW-0597">Phosphoprotein</keyword>
<dbReference type="PRINTS" id="PR00344">
    <property type="entry name" value="BCTRLSENSOR"/>
</dbReference>
<keyword evidence="12" id="KW-0902">Two-component regulatory system</keyword>
<keyword evidence="11 14" id="KW-1133">Transmembrane helix</keyword>
<evidence type="ECO:0000256" key="9">
    <source>
        <dbReference type="ARBA" id="ARBA00022777"/>
    </source>
</evidence>
<keyword evidence="4" id="KW-1003">Cell membrane</keyword>
<dbReference type="Proteomes" id="UP000632125">
    <property type="component" value="Unassembled WGS sequence"/>
</dbReference>
<evidence type="ECO:0000256" key="11">
    <source>
        <dbReference type="ARBA" id="ARBA00022989"/>
    </source>
</evidence>
<dbReference type="SMART" id="SM00387">
    <property type="entry name" value="HATPase_c"/>
    <property type="match status" value="1"/>
</dbReference>
<dbReference type="Gene3D" id="3.30.565.10">
    <property type="entry name" value="Histidine kinase-like ATPase, C-terminal domain"/>
    <property type="match status" value="1"/>
</dbReference>
<dbReference type="Pfam" id="PF02518">
    <property type="entry name" value="HATPase_c"/>
    <property type="match status" value="1"/>
</dbReference>
<dbReference type="InterPro" id="IPR003594">
    <property type="entry name" value="HATPase_dom"/>
</dbReference>
<reference evidence="17" key="1">
    <citation type="submission" date="2020-09" db="EMBL/GenBank/DDBJ databases">
        <title>A novel bacterium of genus Paenibacillus, isolated from South China Sea.</title>
        <authorList>
            <person name="Huang H."/>
            <person name="Mo K."/>
            <person name="Hu Y."/>
        </authorList>
    </citation>
    <scope>NUCLEOTIDE SEQUENCE</scope>
    <source>
        <strain evidence="17">IB182493</strain>
    </source>
</reference>
<dbReference type="EC" id="2.7.13.3" evidence="3"/>
<dbReference type="SUPFAM" id="SSF158472">
    <property type="entry name" value="HAMP domain-like"/>
    <property type="match status" value="1"/>
</dbReference>
<dbReference type="GO" id="GO:0005886">
    <property type="term" value="C:plasma membrane"/>
    <property type="evidence" value="ECO:0007669"/>
    <property type="project" value="UniProtKB-SubCell"/>
</dbReference>
<dbReference type="CDD" id="cd00075">
    <property type="entry name" value="HATPase"/>
    <property type="match status" value="1"/>
</dbReference>
<dbReference type="RefSeq" id="WP_190857508.1">
    <property type="nucleotide sequence ID" value="NZ_JACXIY010000001.1"/>
</dbReference>
<evidence type="ECO:0000256" key="4">
    <source>
        <dbReference type="ARBA" id="ARBA00022475"/>
    </source>
</evidence>
<name>A0A927CHL1_9BACL</name>
<dbReference type="SUPFAM" id="SSF55874">
    <property type="entry name" value="ATPase domain of HSP90 chaperone/DNA topoisomerase II/histidine kinase"/>
    <property type="match status" value="1"/>
</dbReference>
<dbReference type="FunFam" id="3.30.565.10:FF:000006">
    <property type="entry name" value="Sensor histidine kinase WalK"/>
    <property type="match status" value="1"/>
</dbReference>
<dbReference type="AlphaFoldDB" id="A0A927CHL1"/>
<dbReference type="PROSITE" id="PS50885">
    <property type="entry name" value="HAMP"/>
    <property type="match status" value="1"/>
</dbReference>